<evidence type="ECO:0000313" key="1">
    <source>
        <dbReference type="EMBL" id="MBI4920229.1"/>
    </source>
</evidence>
<dbReference type="EMBL" id="JACRAF010000003">
    <property type="protein sequence ID" value="MBI4920229.1"/>
    <property type="molecule type" value="Genomic_DNA"/>
</dbReference>
<organism evidence="1 2">
    <name type="scientific">Devosia nanyangense</name>
    <dbReference type="NCBI Taxonomy" id="1228055"/>
    <lineage>
        <taxon>Bacteria</taxon>
        <taxon>Pseudomonadati</taxon>
        <taxon>Pseudomonadota</taxon>
        <taxon>Alphaproteobacteria</taxon>
        <taxon>Hyphomicrobiales</taxon>
        <taxon>Devosiaceae</taxon>
        <taxon>Devosia</taxon>
    </lineage>
</organism>
<name>A0A933KX42_9HYPH</name>
<reference evidence="1" key="1">
    <citation type="submission" date="2020-07" db="EMBL/GenBank/DDBJ databases">
        <title>Huge and variable diversity of episymbiotic CPR bacteria and DPANN archaea in groundwater ecosystems.</title>
        <authorList>
            <person name="He C.Y."/>
            <person name="Keren R."/>
            <person name="Whittaker M."/>
            <person name="Farag I.F."/>
            <person name="Doudna J."/>
            <person name="Cate J.H.D."/>
            <person name="Banfield J.F."/>
        </authorList>
    </citation>
    <scope>NUCLEOTIDE SEQUENCE</scope>
    <source>
        <strain evidence="1">NC_groundwater_1586_Pr3_B-0.1um_66_15</strain>
    </source>
</reference>
<evidence type="ECO:0000313" key="2">
    <source>
        <dbReference type="Proteomes" id="UP000782610"/>
    </source>
</evidence>
<accession>A0A933KX42</accession>
<dbReference type="Proteomes" id="UP000782610">
    <property type="component" value="Unassembled WGS sequence"/>
</dbReference>
<sequence length="52" mass="5637">MKPPETLRAQAADLRAMAAAETDPDFKAKLEALAIRCEKLANQMQGNGHAKD</sequence>
<comment type="caution">
    <text evidence="1">The sequence shown here is derived from an EMBL/GenBank/DDBJ whole genome shotgun (WGS) entry which is preliminary data.</text>
</comment>
<protein>
    <submittedName>
        <fullName evidence="1">Uncharacterized protein</fullName>
    </submittedName>
</protein>
<gene>
    <name evidence="1" type="ORF">HY834_00635</name>
</gene>
<dbReference type="AlphaFoldDB" id="A0A933KX42"/>
<proteinExistence type="predicted"/>